<dbReference type="InterPro" id="IPR003018">
    <property type="entry name" value="GAF"/>
</dbReference>
<dbReference type="InterPro" id="IPR002078">
    <property type="entry name" value="Sigma_54_int"/>
</dbReference>
<evidence type="ECO:0000256" key="5">
    <source>
        <dbReference type="ARBA" id="ARBA00023159"/>
    </source>
</evidence>
<dbReference type="InterPro" id="IPR027417">
    <property type="entry name" value="P-loop_NTPase"/>
</dbReference>
<proteinExistence type="predicted"/>
<evidence type="ECO:0000259" key="7">
    <source>
        <dbReference type="PROSITE" id="PS50045"/>
    </source>
</evidence>
<evidence type="ECO:0000313" key="9">
    <source>
        <dbReference type="Proteomes" id="UP000219215"/>
    </source>
</evidence>
<name>A0A2C8FBV0_9BACT</name>
<dbReference type="SUPFAM" id="SSF55781">
    <property type="entry name" value="GAF domain-like"/>
    <property type="match status" value="1"/>
</dbReference>
<dbReference type="GO" id="GO:0043565">
    <property type="term" value="F:sequence-specific DNA binding"/>
    <property type="evidence" value="ECO:0007669"/>
    <property type="project" value="InterPro"/>
</dbReference>
<dbReference type="SMART" id="SM00382">
    <property type="entry name" value="AAA"/>
    <property type="match status" value="1"/>
</dbReference>
<sequence length="531" mass="59346">MSNIIMANTTQDPSDLSYLHTLKLIQETLKRDTPLEESLNALLKILARDMEYVRAFMVIMDPKTENLKLSLTYSPAQAEDVTYSPGRGIIGRVFDSGESITVTRMSDDPEFLNKAFGRSEEELKKLGFICVPVINRRAEDEEVIGALSVDVPLIPADDMSAHRQFLEVVAGIIAGHVAQLQEEMAAQNHMMTQGMMAGGADAAPPKDFVAASKAMRLVLRQSRQVAPSRATALLRGESGTGKELLAEAIHSSSPRADKPLIKLNCAALPSELIESELFGHQKGAFTGAFQTKRGLFEVADQGTLFLDEIGELSMDAQAKVLRAIQEKEIQRVGSEQSITVDVRLICATHQPLEELLEKGRFREDLYYRINVFPIFIPPLKERREDILPLAEHFLTEFCDEYGKEVKRISTPAIELLVMYHWPGNVRELKNCMERAVLLCEEAVIRTYHLPPTLQSAESSATGTNLSFGEAVAKFEQELLVDSLKKTGGNMLQSARDLRVSYRIVNYKVKKYNIDVKKFSQSKKKSKKKLEN</sequence>
<evidence type="ECO:0000256" key="6">
    <source>
        <dbReference type="ARBA" id="ARBA00023163"/>
    </source>
</evidence>
<dbReference type="PRINTS" id="PR01590">
    <property type="entry name" value="HTHFIS"/>
</dbReference>
<dbReference type="InterPro" id="IPR002197">
    <property type="entry name" value="HTH_Fis"/>
</dbReference>
<dbReference type="CDD" id="cd00009">
    <property type="entry name" value="AAA"/>
    <property type="match status" value="1"/>
</dbReference>
<keyword evidence="2" id="KW-0067">ATP-binding</keyword>
<dbReference type="FunFam" id="3.40.50.300:FF:000006">
    <property type="entry name" value="DNA-binding transcriptional regulator NtrC"/>
    <property type="match status" value="1"/>
</dbReference>
<dbReference type="PANTHER" id="PTHR32071">
    <property type="entry name" value="TRANSCRIPTIONAL REGULATORY PROTEIN"/>
    <property type="match status" value="1"/>
</dbReference>
<dbReference type="SUPFAM" id="SSF46689">
    <property type="entry name" value="Homeodomain-like"/>
    <property type="match status" value="1"/>
</dbReference>
<dbReference type="Gene3D" id="1.10.8.60">
    <property type="match status" value="1"/>
</dbReference>
<keyword evidence="6" id="KW-0804">Transcription</keyword>
<gene>
    <name evidence="8" type="ORF">DPRO_3005</name>
</gene>
<dbReference type="InterPro" id="IPR009057">
    <property type="entry name" value="Homeodomain-like_sf"/>
</dbReference>
<feature type="domain" description="Sigma-54 factor interaction" evidence="7">
    <location>
        <begin position="208"/>
        <end position="437"/>
    </location>
</feature>
<dbReference type="PROSITE" id="PS50045">
    <property type="entry name" value="SIGMA54_INTERACT_4"/>
    <property type="match status" value="1"/>
</dbReference>
<dbReference type="AlphaFoldDB" id="A0A2C8FBV0"/>
<keyword evidence="3" id="KW-0805">Transcription regulation</keyword>
<dbReference type="Proteomes" id="UP000219215">
    <property type="component" value="Chromosome DPRO"/>
</dbReference>
<dbReference type="InterPro" id="IPR058031">
    <property type="entry name" value="AAA_lid_NorR"/>
</dbReference>
<dbReference type="Gene3D" id="1.10.10.60">
    <property type="entry name" value="Homeodomain-like"/>
    <property type="match status" value="1"/>
</dbReference>
<dbReference type="Gene3D" id="3.40.50.300">
    <property type="entry name" value="P-loop containing nucleotide triphosphate hydrolases"/>
    <property type="match status" value="1"/>
</dbReference>
<keyword evidence="9" id="KW-1185">Reference proteome</keyword>
<dbReference type="KEGG" id="pprf:DPRO_3005"/>
<dbReference type="InterPro" id="IPR003593">
    <property type="entry name" value="AAA+_ATPase"/>
</dbReference>
<evidence type="ECO:0000256" key="2">
    <source>
        <dbReference type="ARBA" id="ARBA00022840"/>
    </source>
</evidence>
<dbReference type="InterPro" id="IPR029016">
    <property type="entry name" value="GAF-like_dom_sf"/>
</dbReference>
<dbReference type="GO" id="GO:0006355">
    <property type="term" value="P:regulation of DNA-templated transcription"/>
    <property type="evidence" value="ECO:0007669"/>
    <property type="project" value="InterPro"/>
</dbReference>
<dbReference type="Pfam" id="PF00158">
    <property type="entry name" value="Sigma54_activat"/>
    <property type="match status" value="1"/>
</dbReference>
<dbReference type="Gene3D" id="3.30.450.40">
    <property type="match status" value="1"/>
</dbReference>
<keyword evidence="5" id="KW-0010">Activator</keyword>
<keyword evidence="1" id="KW-0547">Nucleotide-binding</keyword>
<organism evidence="8 9">
    <name type="scientific">Pseudodesulfovibrio profundus</name>
    <dbReference type="NCBI Taxonomy" id="57320"/>
    <lineage>
        <taxon>Bacteria</taxon>
        <taxon>Pseudomonadati</taxon>
        <taxon>Thermodesulfobacteriota</taxon>
        <taxon>Desulfovibrionia</taxon>
        <taxon>Desulfovibrionales</taxon>
        <taxon>Desulfovibrionaceae</taxon>
    </lineage>
</organism>
<reference evidence="9" key="1">
    <citation type="submission" date="2017-09" db="EMBL/GenBank/DDBJ databases">
        <authorList>
            <person name="Regsiter A."/>
            <person name="William W."/>
        </authorList>
    </citation>
    <scope>NUCLEOTIDE SEQUENCE [LARGE SCALE GENOMIC DNA]</scope>
    <source>
        <strain evidence="9">500-1</strain>
    </source>
</reference>
<dbReference type="EMBL" id="LT907975">
    <property type="protein sequence ID" value="SOB59915.1"/>
    <property type="molecule type" value="Genomic_DNA"/>
</dbReference>
<evidence type="ECO:0000313" key="8">
    <source>
        <dbReference type="EMBL" id="SOB59915.1"/>
    </source>
</evidence>
<evidence type="ECO:0000256" key="4">
    <source>
        <dbReference type="ARBA" id="ARBA00023125"/>
    </source>
</evidence>
<dbReference type="SUPFAM" id="SSF52540">
    <property type="entry name" value="P-loop containing nucleoside triphosphate hydrolases"/>
    <property type="match status" value="1"/>
</dbReference>
<dbReference type="FunFam" id="1.10.8.60:FF:000014">
    <property type="entry name" value="DNA-binding transcriptional regulator NtrC"/>
    <property type="match status" value="1"/>
</dbReference>
<dbReference type="Pfam" id="PF25601">
    <property type="entry name" value="AAA_lid_14"/>
    <property type="match status" value="1"/>
</dbReference>
<accession>A0A2C8FBV0</accession>
<evidence type="ECO:0000256" key="1">
    <source>
        <dbReference type="ARBA" id="ARBA00022741"/>
    </source>
</evidence>
<dbReference type="Pfam" id="PF02954">
    <property type="entry name" value="HTH_8"/>
    <property type="match status" value="1"/>
</dbReference>
<protein>
    <submittedName>
        <fullName evidence="8">Transcriptional regulator, NifA subfamily, Fis Family</fullName>
    </submittedName>
</protein>
<dbReference type="InterPro" id="IPR025944">
    <property type="entry name" value="Sigma_54_int_dom_CS"/>
</dbReference>
<dbReference type="SMART" id="SM00065">
    <property type="entry name" value="GAF"/>
    <property type="match status" value="1"/>
</dbReference>
<keyword evidence="4" id="KW-0238">DNA-binding</keyword>
<dbReference type="GO" id="GO:0005524">
    <property type="term" value="F:ATP binding"/>
    <property type="evidence" value="ECO:0007669"/>
    <property type="project" value="UniProtKB-KW"/>
</dbReference>
<evidence type="ECO:0000256" key="3">
    <source>
        <dbReference type="ARBA" id="ARBA00023015"/>
    </source>
</evidence>
<dbReference type="PROSITE" id="PS00688">
    <property type="entry name" value="SIGMA54_INTERACT_3"/>
    <property type="match status" value="1"/>
</dbReference>